<evidence type="ECO:0000313" key="3">
    <source>
        <dbReference type="Proteomes" id="UP000063308"/>
    </source>
</evidence>
<evidence type="ECO:0000313" key="2">
    <source>
        <dbReference type="EMBL" id="BAR62466.1"/>
    </source>
</evidence>
<evidence type="ECO:0000256" key="1">
    <source>
        <dbReference type="SAM" id="MobiDB-lite"/>
    </source>
</evidence>
<dbReference type="Proteomes" id="UP000063308">
    <property type="component" value="Chromosome"/>
</dbReference>
<dbReference type="EMBL" id="AP014685">
    <property type="protein sequence ID" value="BAR62466.1"/>
    <property type="molecule type" value="Genomic_DNA"/>
</dbReference>
<dbReference type="AlphaFoldDB" id="A0A0E4FY62"/>
<sequence length="112" mass="12335">MAQTQAGPLPSWNEGPTKASIVDFVARVAENGGPYFVPPDQRIATFDNDGTLWIEQPMYVQLAFALDRVKVLAPMHPEWKDKQRLEGARSFRGEGRGRAAGGNSRRHDDGGV</sequence>
<reference evidence="2 3" key="1">
    <citation type="submission" date="2014-11" db="EMBL/GenBank/DDBJ databases">
        <title>Symbiosis island explosion on the genome of extra-slow-growing strains of soybean bradyrhizobia with massive insertion sequences.</title>
        <authorList>
            <person name="Iida T."/>
            <person name="Minamisawa K."/>
        </authorList>
    </citation>
    <scope>NUCLEOTIDE SEQUENCE [LARGE SCALE GENOMIC DNA]</scope>
    <source>
        <strain evidence="2 3">NK6</strain>
    </source>
</reference>
<feature type="compositionally biased region" description="Basic and acidic residues" evidence="1">
    <location>
        <begin position="82"/>
        <end position="97"/>
    </location>
</feature>
<protein>
    <submittedName>
        <fullName evidence="2">Nonspecific acid phosphatase</fullName>
    </submittedName>
</protein>
<name>A0A0E4FY62_9BRAD</name>
<gene>
    <name evidence="2" type="ORF">NK6_9327</name>
</gene>
<accession>A0A0E4FY62</accession>
<proteinExistence type="predicted"/>
<feature type="region of interest" description="Disordered" evidence="1">
    <location>
        <begin position="82"/>
        <end position="112"/>
    </location>
</feature>
<organism evidence="2 3">
    <name type="scientific">Bradyrhizobium diazoefficiens</name>
    <dbReference type="NCBI Taxonomy" id="1355477"/>
    <lineage>
        <taxon>Bacteria</taxon>
        <taxon>Pseudomonadati</taxon>
        <taxon>Pseudomonadota</taxon>
        <taxon>Alphaproteobacteria</taxon>
        <taxon>Hyphomicrobiales</taxon>
        <taxon>Nitrobacteraceae</taxon>
        <taxon>Bradyrhizobium</taxon>
    </lineage>
</organism>